<evidence type="ECO:0000313" key="2">
    <source>
        <dbReference type="EMBL" id="MXN18722.1"/>
    </source>
</evidence>
<dbReference type="Gene3D" id="1.20.1290.10">
    <property type="entry name" value="AhpD-like"/>
    <property type="match status" value="1"/>
</dbReference>
<dbReference type="InterPro" id="IPR010195">
    <property type="entry name" value="Uncharacterised_peroxidase-rel"/>
</dbReference>
<gene>
    <name evidence="2" type="ORF">GR170_12805</name>
</gene>
<name>A0A6L7G4U1_9RHOB</name>
<dbReference type="InterPro" id="IPR029032">
    <property type="entry name" value="AhpD-like"/>
</dbReference>
<dbReference type="EMBL" id="WUMU01000015">
    <property type="protein sequence ID" value="MXN18722.1"/>
    <property type="molecule type" value="Genomic_DNA"/>
</dbReference>
<dbReference type="Pfam" id="PF02627">
    <property type="entry name" value="CMD"/>
    <property type="match status" value="1"/>
</dbReference>
<dbReference type="PANTHER" id="PTHR35446">
    <property type="entry name" value="SI:CH211-175M2.5"/>
    <property type="match status" value="1"/>
</dbReference>
<accession>A0A6L7G4U1</accession>
<keyword evidence="2" id="KW-0560">Oxidoreductase</keyword>
<evidence type="ECO:0000259" key="1">
    <source>
        <dbReference type="Pfam" id="PF02627"/>
    </source>
</evidence>
<organism evidence="2 3">
    <name type="scientific">Pseudooceanicola albus</name>
    <dbReference type="NCBI Taxonomy" id="2692189"/>
    <lineage>
        <taxon>Bacteria</taxon>
        <taxon>Pseudomonadati</taxon>
        <taxon>Pseudomonadota</taxon>
        <taxon>Alphaproteobacteria</taxon>
        <taxon>Rhodobacterales</taxon>
        <taxon>Paracoccaceae</taxon>
        <taxon>Pseudooceanicola</taxon>
    </lineage>
</organism>
<keyword evidence="3" id="KW-1185">Reference proteome</keyword>
<dbReference type="Proteomes" id="UP000477911">
    <property type="component" value="Unassembled WGS sequence"/>
</dbReference>
<protein>
    <submittedName>
        <fullName evidence="2">Peroxidase-related enzyme</fullName>
    </submittedName>
</protein>
<keyword evidence="2" id="KW-0575">Peroxidase</keyword>
<dbReference type="InterPro" id="IPR003779">
    <property type="entry name" value="CMD-like"/>
</dbReference>
<dbReference type="RefSeq" id="WP_160894851.1">
    <property type="nucleotide sequence ID" value="NZ_WUMU01000015.1"/>
</dbReference>
<comment type="caution">
    <text evidence="2">The sequence shown here is derived from an EMBL/GenBank/DDBJ whole genome shotgun (WGS) entry which is preliminary data.</text>
</comment>
<dbReference type="GO" id="GO:0004601">
    <property type="term" value="F:peroxidase activity"/>
    <property type="evidence" value="ECO:0007669"/>
    <property type="project" value="UniProtKB-KW"/>
</dbReference>
<sequence>MAEKIPFTMENLVWRSWSNPMVLEECTAEQIDVLEKSDPVAKTHEYYLTLVRDPAALLARSQLFNAIMYTREGARRADKEFAATAESLLNGCVFCASVHSRLYATFGKDRPTMEAFMKDGLGADLSPRLRAIAEFATALAATPPVAGPAHVAALEAEGMSREEILDIANAVAMFAWANRLMLTLGEPEYAAA</sequence>
<dbReference type="SUPFAM" id="SSF69118">
    <property type="entry name" value="AhpD-like"/>
    <property type="match status" value="1"/>
</dbReference>
<proteinExistence type="predicted"/>
<feature type="domain" description="Carboxymuconolactone decarboxylase-like" evidence="1">
    <location>
        <begin position="54"/>
        <end position="109"/>
    </location>
</feature>
<dbReference type="NCBIfam" id="TIGR01926">
    <property type="entry name" value="peroxid_rel"/>
    <property type="match status" value="1"/>
</dbReference>
<dbReference type="PANTHER" id="PTHR35446:SF2">
    <property type="entry name" value="CARBOXYMUCONOLACTONE DECARBOXYLASE-LIKE DOMAIN-CONTAINING PROTEIN"/>
    <property type="match status" value="1"/>
</dbReference>
<evidence type="ECO:0000313" key="3">
    <source>
        <dbReference type="Proteomes" id="UP000477911"/>
    </source>
</evidence>
<reference evidence="2 3" key="1">
    <citation type="submission" date="2019-12" db="EMBL/GenBank/DDBJ databases">
        <authorList>
            <person name="Li M."/>
        </authorList>
    </citation>
    <scope>NUCLEOTIDE SEQUENCE [LARGE SCALE GENOMIC DNA]</scope>
    <source>
        <strain evidence="2 3">GBMRC 2024</strain>
    </source>
</reference>
<dbReference type="AlphaFoldDB" id="A0A6L7G4U1"/>